<dbReference type="HOGENOM" id="CLU_015166_14_2_1"/>
<feature type="repeat" description="Solcar" evidence="8">
    <location>
        <begin position="116"/>
        <end position="199"/>
    </location>
</feature>
<evidence type="ECO:0000256" key="8">
    <source>
        <dbReference type="PROSITE-ProRule" id="PRU00282"/>
    </source>
</evidence>
<dbReference type="InterPro" id="IPR050391">
    <property type="entry name" value="Mito_Metabolite_Transporter"/>
</dbReference>
<name>L1JTY2_GUITC</name>
<evidence type="ECO:0000256" key="5">
    <source>
        <dbReference type="ARBA" id="ARBA00022737"/>
    </source>
</evidence>
<reference evidence="12" key="2">
    <citation type="submission" date="2012-11" db="EMBL/GenBank/DDBJ databases">
        <authorList>
            <person name="Kuo A."/>
            <person name="Curtis B.A."/>
            <person name="Tanifuji G."/>
            <person name="Burki F."/>
            <person name="Gruber A."/>
            <person name="Irimia M."/>
            <person name="Maruyama S."/>
            <person name="Arias M.C."/>
            <person name="Ball S.G."/>
            <person name="Gile G.H."/>
            <person name="Hirakawa Y."/>
            <person name="Hopkins J.F."/>
            <person name="Rensing S.A."/>
            <person name="Schmutz J."/>
            <person name="Symeonidi A."/>
            <person name="Elias M."/>
            <person name="Eveleigh R.J."/>
            <person name="Herman E.K."/>
            <person name="Klute M.J."/>
            <person name="Nakayama T."/>
            <person name="Obornik M."/>
            <person name="Reyes-Prieto A."/>
            <person name="Armbrust E.V."/>
            <person name="Aves S.J."/>
            <person name="Beiko R.G."/>
            <person name="Coutinho P."/>
            <person name="Dacks J.B."/>
            <person name="Durnford D.G."/>
            <person name="Fast N.M."/>
            <person name="Green B.R."/>
            <person name="Grisdale C."/>
            <person name="Hempe F."/>
            <person name="Henrissat B."/>
            <person name="Hoppner M.P."/>
            <person name="Ishida K.-I."/>
            <person name="Kim E."/>
            <person name="Koreny L."/>
            <person name="Kroth P.G."/>
            <person name="Liu Y."/>
            <person name="Malik S.-B."/>
            <person name="Maier U.G."/>
            <person name="McRose D."/>
            <person name="Mock T."/>
            <person name="Neilson J.A."/>
            <person name="Onodera N.T."/>
            <person name="Poole A.M."/>
            <person name="Pritham E.J."/>
            <person name="Richards T.A."/>
            <person name="Rocap G."/>
            <person name="Roy S.W."/>
            <person name="Sarai C."/>
            <person name="Schaack S."/>
            <person name="Shirato S."/>
            <person name="Slamovits C.H."/>
            <person name="Spencer D.F."/>
            <person name="Suzuki S."/>
            <person name="Worden A.Z."/>
            <person name="Zauner S."/>
            <person name="Barry K."/>
            <person name="Bell C."/>
            <person name="Bharti A.K."/>
            <person name="Crow J.A."/>
            <person name="Grimwood J."/>
            <person name="Kramer R."/>
            <person name="Lindquist E."/>
            <person name="Lucas S."/>
            <person name="Salamov A."/>
            <person name="McFadden G.I."/>
            <person name="Lane C.E."/>
            <person name="Keeling P.J."/>
            <person name="Gray M.W."/>
            <person name="Grigoriev I.V."/>
            <person name="Archibald J.M."/>
        </authorList>
    </citation>
    <scope>NUCLEOTIDE SEQUENCE</scope>
    <source>
        <strain evidence="12">CCMP2712</strain>
    </source>
</reference>
<evidence type="ECO:0000313" key="11">
    <source>
        <dbReference type="EnsemblProtists" id="EKX52026"/>
    </source>
</evidence>
<dbReference type="Proteomes" id="UP000011087">
    <property type="component" value="Unassembled WGS sequence"/>
</dbReference>
<dbReference type="GO" id="GO:0055085">
    <property type="term" value="P:transmembrane transport"/>
    <property type="evidence" value="ECO:0007669"/>
    <property type="project" value="InterPro"/>
</dbReference>
<keyword evidence="4 8" id="KW-0812">Transmembrane</keyword>
<evidence type="ECO:0000256" key="1">
    <source>
        <dbReference type="ARBA" id="ARBA00004141"/>
    </source>
</evidence>
<dbReference type="OMA" id="FPFWKAV"/>
<reference evidence="10 12" key="1">
    <citation type="journal article" date="2012" name="Nature">
        <title>Algal genomes reveal evolutionary mosaicism and the fate of nucleomorphs.</title>
        <authorList>
            <consortium name="DOE Joint Genome Institute"/>
            <person name="Curtis B.A."/>
            <person name="Tanifuji G."/>
            <person name="Burki F."/>
            <person name="Gruber A."/>
            <person name="Irimia M."/>
            <person name="Maruyama S."/>
            <person name="Arias M.C."/>
            <person name="Ball S.G."/>
            <person name="Gile G.H."/>
            <person name="Hirakawa Y."/>
            <person name="Hopkins J.F."/>
            <person name="Kuo A."/>
            <person name="Rensing S.A."/>
            <person name="Schmutz J."/>
            <person name="Symeonidi A."/>
            <person name="Elias M."/>
            <person name="Eveleigh R.J."/>
            <person name="Herman E.K."/>
            <person name="Klute M.J."/>
            <person name="Nakayama T."/>
            <person name="Obornik M."/>
            <person name="Reyes-Prieto A."/>
            <person name="Armbrust E.V."/>
            <person name="Aves S.J."/>
            <person name="Beiko R.G."/>
            <person name="Coutinho P."/>
            <person name="Dacks J.B."/>
            <person name="Durnford D.G."/>
            <person name="Fast N.M."/>
            <person name="Green B.R."/>
            <person name="Grisdale C.J."/>
            <person name="Hempel F."/>
            <person name="Henrissat B."/>
            <person name="Hoppner M.P."/>
            <person name="Ishida K."/>
            <person name="Kim E."/>
            <person name="Koreny L."/>
            <person name="Kroth P.G."/>
            <person name="Liu Y."/>
            <person name="Malik S.B."/>
            <person name="Maier U.G."/>
            <person name="McRose D."/>
            <person name="Mock T."/>
            <person name="Neilson J.A."/>
            <person name="Onodera N.T."/>
            <person name="Poole A.M."/>
            <person name="Pritham E.J."/>
            <person name="Richards T.A."/>
            <person name="Rocap G."/>
            <person name="Roy S.W."/>
            <person name="Sarai C."/>
            <person name="Schaack S."/>
            <person name="Shirato S."/>
            <person name="Slamovits C.H."/>
            <person name="Spencer D.F."/>
            <person name="Suzuki S."/>
            <person name="Worden A.Z."/>
            <person name="Zauner S."/>
            <person name="Barry K."/>
            <person name="Bell C."/>
            <person name="Bharti A.K."/>
            <person name="Crow J.A."/>
            <person name="Grimwood J."/>
            <person name="Kramer R."/>
            <person name="Lindquist E."/>
            <person name="Lucas S."/>
            <person name="Salamov A."/>
            <person name="McFadden G.I."/>
            <person name="Lane C.E."/>
            <person name="Keeling P.J."/>
            <person name="Gray M.W."/>
            <person name="Grigoriev I.V."/>
            <person name="Archibald J.M."/>
        </authorList>
    </citation>
    <scope>NUCLEOTIDE SEQUENCE</scope>
    <source>
        <strain evidence="10 12">CCMP2712</strain>
    </source>
</reference>
<evidence type="ECO:0000313" key="12">
    <source>
        <dbReference type="Proteomes" id="UP000011087"/>
    </source>
</evidence>
<dbReference type="RefSeq" id="XP_005839006.1">
    <property type="nucleotide sequence ID" value="XM_005838949.1"/>
</dbReference>
<gene>
    <name evidence="10" type="ORF">GUITHDRAFT_65536</name>
</gene>
<dbReference type="InterPro" id="IPR018108">
    <property type="entry name" value="MCP_transmembrane"/>
</dbReference>
<dbReference type="KEGG" id="gtt:GUITHDRAFT_65536"/>
<sequence>MVLGEDRRRRSWQASLLSPSGERLIASTGGATIAETVTLPIDTAKVRLQLQKSGARNIRQYKGMMDCMILIYKEEGATALFKGLGPALVRQICYTGLSFVLYEPIRDAMSGKGPDAGFMNRLIAGGTAGAIGITVMNPAEVIKTKMQGNTSSTSVRKLVVDVWSQEGIVGFWAGIRPNVTRTFLVCAAELGTYDQAKHMLISQGVFTDGPLAHLSASAIAGLASASTSTPADVVKTRLMNQAGQQHEVSQHSLYYRGMFHAFTSIFKNEGVGALYKGFVPVFWRKIVWCSSFFLSCESHTMNLFWRIMVDSR</sequence>
<comment type="subcellular location">
    <subcellularLocation>
        <location evidence="1">Membrane</location>
        <topology evidence="1">Multi-pass membrane protein</topology>
    </subcellularLocation>
</comment>
<dbReference type="OrthoDB" id="448427at2759"/>
<dbReference type="PRINTS" id="PR00926">
    <property type="entry name" value="MITOCARRIER"/>
</dbReference>
<evidence type="ECO:0000256" key="6">
    <source>
        <dbReference type="ARBA" id="ARBA00022989"/>
    </source>
</evidence>
<protein>
    <submittedName>
        <fullName evidence="10 11">Uncharacterized protein</fullName>
    </submittedName>
</protein>
<organism evidence="10">
    <name type="scientific">Guillardia theta (strain CCMP2712)</name>
    <name type="common">Cryptophyte</name>
    <dbReference type="NCBI Taxonomy" id="905079"/>
    <lineage>
        <taxon>Eukaryota</taxon>
        <taxon>Cryptophyceae</taxon>
        <taxon>Pyrenomonadales</taxon>
        <taxon>Geminigeraceae</taxon>
        <taxon>Guillardia</taxon>
    </lineage>
</organism>
<evidence type="ECO:0000256" key="7">
    <source>
        <dbReference type="ARBA" id="ARBA00023136"/>
    </source>
</evidence>
<dbReference type="GeneID" id="17308978"/>
<dbReference type="InterPro" id="IPR002067">
    <property type="entry name" value="MCP"/>
</dbReference>
<evidence type="ECO:0000313" key="10">
    <source>
        <dbReference type="EMBL" id="EKX52026.1"/>
    </source>
</evidence>
<evidence type="ECO:0000256" key="3">
    <source>
        <dbReference type="ARBA" id="ARBA00022448"/>
    </source>
</evidence>
<feature type="repeat" description="Solcar" evidence="8">
    <location>
        <begin position="22"/>
        <end position="108"/>
    </location>
</feature>
<dbReference type="EnsemblProtists" id="EKX52026">
    <property type="protein sequence ID" value="EKX52026"/>
    <property type="gene ID" value="GUITHDRAFT_65536"/>
</dbReference>
<feature type="repeat" description="Solcar" evidence="8">
    <location>
        <begin position="208"/>
        <end position="302"/>
    </location>
</feature>
<dbReference type="GO" id="GO:0016020">
    <property type="term" value="C:membrane"/>
    <property type="evidence" value="ECO:0007669"/>
    <property type="project" value="UniProtKB-SubCell"/>
</dbReference>
<dbReference type="SUPFAM" id="SSF103506">
    <property type="entry name" value="Mitochondrial carrier"/>
    <property type="match status" value="1"/>
</dbReference>
<dbReference type="PANTHER" id="PTHR45618">
    <property type="entry name" value="MITOCHONDRIAL DICARBOXYLATE CARRIER-RELATED"/>
    <property type="match status" value="1"/>
</dbReference>
<keyword evidence="3 9" id="KW-0813">Transport</keyword>
<dbReference type="InterPro" id="IPR023395">
    <property type="entry name" value="MCP_dom_sf"/>
</dbReference>
<comment type="similarity">
    <text evidence="2 9">Belongs to the mitochondrial carrier (TC 2.A.29) family.</text>
</comment>
<evidence type="ECO:0000256" key="9">
    <source>
        <dbReference type="RuleBase" id="RU000488"/>
    </source>
</evidence>
<keyword evidence="7 8" id="KW-0472">Membrane</keyword>
<dbReference type="EMBL" id="JH992973">
    <property type="protein sequence ID" value="EKX52026.1"/>
    <property type="molecule type" value="Genomic_DNA"/>
</dbReference>
<dbReference type="AlphaFoldDB" id="L1JTY2"/>
<dbReference type="Gene3D" id="1.50.40.10">
    <property type="entry name" value="Mitochondrial carrier domain"/>
    <property type="match status" value="1"/>
</dbReference>
<accession>L1JTY2</accession>
<dbReference type="PaxDb" id="55529-EKX52026"/>
<dbReference type="eggNOG" id="KOG0753">
    <property type="taxonomic scope" value="Eukaryota"/>
</dbReference>
<dbReference type="PROSITE" id="PS50920">
    <property type="entry name" value="SOLCAR"/>
    <property type="match status" value="3"/>
</dbReference>
<dbReference type="Pfam" id="PF00153">
    <property type="entry name" value="Mito_carr"/>
    <property type="match status" value="3"/>
</dbReference>
<keyword evidence="5" id="KW-0677">Repeat</keyword>
<reference evidence="11" key="3">
    <citation type="submission" date="2015-06" db="UniProtKB">
        <authorList>
            <consortium name="EnsemblProtists"/>
        </authorList>
    </citation>
    <scope>IDENTIFICATION</scope>
</reference>
<evidence type="ECO:0000256" key="4">
    <source>
        <dbReference type="ARBA" id="ARBA00022692"/>
    </source>
</evidence>
<evidence type="ECO:0000256" key="2">
    <source>
        <dbReference type="ARBA" id="ARBA00006375"/>
    </source>
</evidence>
<keyword evidence="6" id="KW-1133">Transmembrane helix</keyword>
<keyword evidence="12" id="KW-1185">Reference proteome</keyword>
<proteinExistence type="inferred from homology"/>